<dbReference type="PROSITE" id="PS00692">
    <property type="entry name" value="NIFH_FRXC_2"/>
    <property type="match status" value="1"/>
</dbReference>
<evidence type="ECO:0000256" key="12">
    <source>
        <dbReference type="RuleBase" id="RU003688"/>
    </source>
</evidence>
<evidence type="ECO:0000256" key="3">
    <source>
        <dbReference type="ARBA" id="ARBA00005504"/>
    </source>
</evidence>
<dbReference type="GO" id="GO:0016163">
    <property type="term" value="F:nitrogenase activity"/>
    <property type="evidence" value="ECO:0007669"/>
    <property type="project" value="UniProtKB-EC"/>
</dbReference>
<dbReference type="GO" id="GO:0016628">
    <property type="term" value="F:oxidoreductase activity, acting on the CH-CH group of donors, NAD or NADP as acceptor"/>
    <property type="evidence" value="ECO:0007669"/>
    <property type="project" value="InterPro"/>
</dbReference>
<evidence type="ECO:0000256" key="4">
    <source>
        <dbReference type="ARBA" id="ARBA00011738"/>
    </source>
</evidence>
<keyword evidence="10 12" id="KW-0411">Iron-sulfur</keyword>
<dbReference type="RefSeq" id="WP_012660438.1">
    <property type="nucleotide sequence ID" value="NZ_LWQS01000060.1"/>
</dbReference>
<protein>
    <recommendedName>
        <fullName evidence="5">nitrogenase</fullName>
        <ecNumber evidence="5">1.18.6.1</ecNumber>
    </recommendedName>
</protein>
<dbReference type="InterPro" id="IPR000392">
    <property type="entry name" value="NifH/frxC"/>
</dbReference>
<comment type="function">
    <text evidence="2">The key enzymatic reactions in nitrogen fixation are catalyzed by the nitrogenase complex, which has 2 components: the iron protein and the molybdenum-iron protein.</text>
</comment>
<sequence length="411" mass="44680">MPAHPKTKQPGSTARMLAVYGKGGMGKSFFTTNLVSKLALLGNRVLQLGCDPKHDSCNALFGGISLPTLGDVWREFKEAGREEELAAHHVIFKTTIMNGAATVYGCEIGGPEVGRGCGGRGITFGFDMLEKFGLSQWALDYVVMDFLGDVVCGGFATPLSRSLAEEVIILCGNDRQSLYAANNIASAAKYFASMGGRTKLLGLVVNRDDGSGVAARFAEKINLPVLASIPLDRKVRELADACQLALQEPRFDALFDRLARQIIDRTLPTVKMEEVQPLPYKEFLSVFGAEEPDITPTGATAEELFGDHQVRQPAPVITLGLMERAVGEKPEMDAPTRLVVTRLLKELGMYVTEANHDPKKGMTLTIDGHTTVCIGNTDDLDSKIAILAALQRSGEPFRYVDLRRPASPFYR</sequence>
<evidence type="ECO:0000256" key="11">
    <source>
        <dbReference type="ARBA" id="ARBA00047967"/>
    </source>
</evidence>
<dbReference type="EC" id="1.18.6.1" evidence="5"/>
<evidence type="ECO:0000256" key="2">
    <source>
        <dbReference type="ARBA" id="ARBA00002234"/>
    </source>
</evidence>
<keyword evidence="7 12" id="KW-0547">Nucleotide-binding</keyword>
<evidence type="ECO:0000256" key="9">
    <source>
        <dbReference type="ARBA" id="ARBA00023004"/>
    </source>
</evidence>
<dbReference type="InterPro" id="IPR030655">
    <property type="entry name" value="NifH/chlL_CS"/>
</dbReference>
<dbReference type="GO" id="GO:0046872">
    <property type="term" value="F:metal ion binding"/>
    <property type="evidence" value="ECO:0007669"/>
    <property type="project" value="UniProtKB-KW"/>
</dbReference>
<dbReference type="GO" id="GO:0030494">
    <property type="term" value="P:bacteriochlorophyll biosynthetic process"/>
    <property type="evidence" value="ECO:0007669"/>
    <property type="project" value="InterPro"/>
</dbReference>
<dbReference type="PRINTS" id="PR00091">
    <property type="entry name" value="NITROGNASEII"/>
</dbReference>
<name>A0A178M982_9CHLR</name>
<dbReference type="PROSITE" id="PS00746">
    <property type="entry name" value="NIFH_FRXC_1"/>
    <property type="match status" value="1"/>
</dbReference>
<dbReference type="SUPFAM" id="SSF52540">
    <property type="entry name" value="P-loop containing nucleoside triphosphate hydrolases"/>
    <property type="match status" value="1"/>
</dbReference>
<dbReference type="PANTHER" id="PTHR42864:SF2">
    <property type="entry name" value="LIGHT-INDEPENDENT PROTOCHLOROPHYLLIDE REDUCTASE IRON-SULFUR ATP-BINDING PROTEIN"/>
    <property type="match status" value="1"/>
</dbReference>
<keyword evidence="6 12" id="KW-0479">Metal-binding</keyword>
<keyword evidence="8 12" id="KW-0067">ATP-binding</keyword>
<keyword evidence="9 12" id="KW-0408">Iron</keyword>
<dbReference type="InterPro" id="IPR010246">
    <property type="entry name" value="BchX"/>
</dbReference>
<accession>A0A178M982</accession>
<evidence type="ECO:0000256" key="6">
    <source>
        <dbReference type="ARBA" id="ARBA00022723"/>
    </source>
</evidence>
<dbReference type="InterPro" id="IPR027417">
    <property type="entry name" value="P-loop_NTPase"/>
</dbReference>
<dbReference type="NCBIfam" id="TIGR02016">
    <property type="entry name" value="BchX"/>
    <property type="match status" value="1"/>
</dbReference>
<comment type="cofactor">
    <cofactor evidence="1">
        <name>[4Fe-4S] cluster</name>
        <dbReference type="ChEBI" id="CHEBI:49883"/>
    </cofactor>
</comment>
<dbReference type="Proteomes" id="UP000078287">
    <property type="component" value="Unassembled WGS sequence"/>
</dbReference>
<evidence type="ECO:0000256" key="1">
    <source>
        <dbReference type="ARBA" id="ARBA00001966"/>
    </source>
</evidence>
<proteinExistence type="inferred from homology"/>
<dbReference type="GO" id="GO:0005524">
    <property type="term" value="F:ATP binding"/>
    <property type="evidence" value="ECO:0007669"/>
    <property type="project" value="UniProtKB-KW"/>
</dbReference>
<gene>
    <name evidence="13" type="ORF">A6A03_02715</name>
</gene>
<keyword evidence="12" id="KW-0560">Oxidoreductase</keyword>
<comment type="similarity">
    <text evidence="3 12">Belongs to the NifH/BchL/ChlL family.</text>
</comment>
<evidence type="ECO:0000313" key="14">
    <source>
        <dbReference type="Proteomes" id="UP000078287"/>
    </source>
</evidence>
<evidence type="ECO:0000256" key="10">
    <source>
        <dbReference type="ARBA" id="ARBA00023014"/>
    </source>
</evidence>
<keyword evidence="14" id="KW-1185">Reference proteome</keyword>
<dbReference type="EMBL" id="LWQS01000060">
    <property type="protein sequence ID" value="OAN45086.1"/>
    <property type="molecule type" value="Genomic_DNA"/>
</dbReference>
<organism evidence="13 14">
    <name type="scientific">Chloroflexus islandicus</name>
    <dbReference type="NCBI Taxonomy" id="1707952"/>
    <lineage>
        <taxon>Bacteria</taxon>
        <taxon>Bacillati</taxon>
        <taxon>Chloroflexota</taxon>
        <taxon>Chloroflexia</taxon>
        <taxon>Chloroflexales</taxon>
        <taxon>Chloroflexineae</taxon>
        <taxon>Chloroflexaceae</taxon>
        <taxon>Chloroflexus</taxon>
    </lineage>
</organism>
<evidence type="ECO:0000256" key="5">
    <source>
        <dbReference type="ARBA" id="ARBA00012773"/>
    </source>
</evidence>
<keyword evidence="12" id="KW-0004">4Fe-4S</keyword>
<dbReference type="GO" id="GO:0051539">
    <property type="term" value="F:4 iron, 4 sulfur cluster binding"/>
    <property type="evidence" value="ECO:0007669"/>
    <property type="project" value="UniProtKB-KW"/>
</dbReference>
<dbReference type="PROSITE" id="PS51026">
    <property type="entry name" value="NIFH_FRXC_3"/>
    <property type="match status" value="1"/>
</dbReference>
<comment type="catalytic activity">
    <reaction evidence="11">
        <text>N2 + 8 reduced [2Fe-2S]-[ferredoxin] + 16 ATP + 16 H2O = H2 + 8 oxidized [2Fe-2S]-[ferredoxin] + 2 NH4(+) + 16 ADP + 16 phosphate + 6 H(+)</text>
        <dbReference type="Rhea" id="RHEA:21448"/>
        <dbReference type="Rhea" id="RHEA-COMP:10000"/>
        <dbReference type="Rhea" id="RHEA-COMP:10001"/>
        <dbReference type="ChEBI" id="CHEBI:15377"/>
        <dbReference type="ChEBI" id="CHEBI:15378"/>
        <dbReference type="ChEBI" id="CHEBI:17997"/>
        <dbReference type="ChEBI" id="CHEBI:18276"/>
        <dbReference type="ChEBI" id="CHEBI:28938"/>
        <dbReference type="ChEBI" id="CHEBI:30616"/>
        <dbReference type="ChEBI" id="CHEBI:33737"/>
        <dbReference type="ChEBI" id="CHEBI:33738"/>
        <dbReference type="ChEBI" id="CHEBI:43474"/>
        <dbReference type="ChEBI" id="CHEBI:456216"/>
        <dbReference type="EC" id="1.18.6.1"/>
    </reaction>
</comment>
<evidence type="ECO:0000313" key="13">
    <source>
        <dbReference type="EMBL" id="OAN45086.1"/>
    </source>
</evidence>
<dbReference type="Gene3D" id="3.40.50.300">
    <property type="entry name" value="P-loop containing nucleotide triphosphate hydrolases"/>
    <property type="match status" value="1"/>
</dbReference>
<dbReference type="AlphaFoldDB" id="A0A178M982"/>
<dbReference type="STRING" id="1707952.A6A03_02715"/>
<dbReference type="Pfam" id="PF00142">
    <property type="entry name" value="Fer4_NifH"/>
    <property type="match status" value="1"/>
</dbReference>
<comment type="caution">
    <text evidence="13">The sequence shown here is derived from an EMBL/GenBank/DDBJ whole genome shotgun (WGS) entry which is preliminary data.</text>
</comment>
<dbReference type="GO" id="GO:0015979">
    <property type="term" value="P:photosynthesis"/>
    <property type="evidence" value="ECO:0007669"/>
    <property type="project" value="InterPro"/>
</dbReference>
<evidence type="ECO:0000256" key="8">
    <source>
        <dbReference type="ARBA" id="ARBA00022840"/>
    </source>
</evidence>
<comment type="subunit">
    <text evidence="4">Homodimer.</text>
</comment>
<reference evidence="13 14" key="1">
    <citation type="submission" date="2016-04" db="EMBL/GenBank/DDBJ databases">
        <title>Chloroflexus islandicus sp. nov., a thermophilic filamentous anoxygenic phototrophic bacterium from geyser Strokkur (Iceland).</title>
        <authorList>
            <person name="Gaisin V.A."/>
            <person name="Kalashnikov A.M."/>
            <person name="Sukhacheva M.V."/>
            <person name="Grouzdev D.S."/>
            <person name="Ivanov T.M."/>
            <person name="Kuznetsov B."/>
            <person name="Gorlenko V.M."/>
        </authorList>
    </citation>
    <scope>NUCLEOTIDE SEQUENCE [LARGE SCALE GENOMIC DNA]</scope>
    <source>
        <strain evidence="14">isl-2</strain>
    </source>
</reference>
<dbReference type="PANTHER" id="PTHR42864">
    <property type="entry name" value="LIGHT-INDEPENDENT PROTOCHLOROPHYLLIDE REDUCTASE IRON-SULFUR ATP-BINDING PROTEIN"/>
    <property type="match status" value="1"/>
</dbReference>
<evidence type="ECO:0000256" key="7">
    <source>
        <dbReference type="ARBA" id="ARBA00022741"/>
    </source>
</evidence>